<dbReference type="GO" id="GO:0006302">
    <property type="term" value="P:double-strand break repair"/>
    <property type="evidence" value="ECO:0007669"/>
    <property type="project" value="TreeGrafter"/>
</dbReference>
<evidence type="ECO:0000256" key="7">
    <source>
        <dbReference type="ARBA" id="ARBA00033409"/>
    </source>
</evidence>
<dbReference type="Gene3D" id="1.20.1440.120">
    <property type="entry name" value="Recombination protein O, C-terminal domain"/>
    <property type="match status" value="1"/>
</dbReference>
<dbReference type="OrthoDB" id="9804792at2"/>
<evidence type="ECO:0000256" key="5">
    <source>
        <dbReference type="ARBA" id="ARBA00023172"/>
    </source>
</evidence>
<reference evidence="9 10" key="1">
    <citation type="submission" date="2018-06" db="EMBL/GenBank/DDBJ databases">
        <authorList>
            <consortium name="Pathogen Informatics"/>
            <person name="Doyle S."/>
        </authorList>
    </citation>
    <scope>NUCLEOTIDE SEQUENCE [LARGE SCALE GENOMIC DNA]</scope>
    <source>
        <strain evidence="9 10">NCTC10717</strain>
    </source>
</reference>
<comment type="function">
    <text evidence="1">Involved in DNA repair and RecF pathway recombination.</text>
</comment>
<dbReference type="PANTHER" id="PTHR33991">
    <property type="entry name" value="DNA REPAIR PROTEIN RECO"/>
    <property type="match status" value="1"/>
</dbReference>
<proteinExistence type="inferred from homology"/>
<name>A0A380MUH2_9GAMM</name>
<dbReference type="InterPro" id="IPR042242">
    <property type="entry name" value="RecO_C"/>
</dbReference>
<dbReference type="Gene3D" id="2.40.50.140">
    <property type="entry name" value="Nucleic acid-binding proteins"/>
    <property type="match status" value="1"/>
</dbReference>
<dbReference type="AlphaFoldDB" id="A0A380MUH2"/>
<evidence type="ECO:0000256" key="1">
    <source>
        <dbReference type="ARBA" id="ARBA00003065"/>
    </source>
</evidence>
<dbReference type="GO" id="GO:0043590">
    <property type="term" value="C:bacterial nucleoid"/>
    <property type="evidence" value="ECO:0007669"/>
    <property type="project" value="TreeGrafter"/>
</dbReference>
<evidence type="ECO:0000313" key="10">
    <source>
        <dbReference type="Proteomes" id="UP000254575"/>
    </source>
</evidence>
<accession>A0A380MUH2</accession>
<keyword evidence="10" id="KW-1185">Reference proteome</keyword>
<keyword evidence="5" id="KW-0233">DNA recombination</keyword>
<dbReference type="InterPro" id="IPR003717">
    <property type="entry name" value="RecO"/>
</dbReference>
<gene>
    <name evidence="9" type="ORF">NCTC10717_00909</name>
</gene>
<dbReference type="NCBIfam" id="TIGR00613">
    <property type="entry name" value="reco"/>
    <property type="match status" value="1"/>
</dbReference>
<dbReference type="Pfam" id="PF11967">
    <property type="entry name" value="RecO_N"/>
    <property type="match status" value="1"/>
</dbReference>
<dbReference type="GO" id="GO:0006310">
    <property type="term" value="P:DNA recombination"/>
    <property type="evidence" value="ECO:0007669"/>
    <property type="project" value="UniProtKB-KW"/>
</dbReference>
<evidence type="ECO:0000313" key="9">
    <source>
        <dbReference type="EMBL" id="SUO96259.1"/>
    </source>
</evidence>
<dbReference type="PANTHER" id="PTHR33991:SF1">
    <property type="entry name" value="DNA REPAIR PROTEIN RECO"/>
    <property type="match status" value="1"/>
</dbReference>
<evidence type="ECO:0000256" key="4">
    <source>
        <dbReference type="ARBA" id="ARBA00022763"/>
    </source>
</evidence>
<keyword evidence="6" id="KW-0234">DNA repair</keyword>
<keyword evidence="4" id="KW-0227">DNA damage</keyword>
<dbReference type="InterPro" id="IPR012340">
    <property type="entry name" value="NA-bd_OB-fold"/>
</dbReference>
<evidence type="ECO:0000256" key="3">
    <source>
        <dbReference type="ARBA" id="ARBA00021310"/>
    </source>
</evidence>
<evidence type="ECO:0000256" key="2">
    <source>
        <dbReference type="ARBA" id="ARBA00007452"/>
    </source>
</evidence>
<organism evidence="9 10">
    <name type="scientific">Suttonella indologenes</name>
    <dbReference type="NCBI Taxonomy" id="13276"/>
    <lineage>
        <taxon>Bacteria</taxon>
        <taxon>Pseudomonadati</taxon>
        <taxon>Pseudomonadota</taxon>
        <taxon>Gammaproteobacteria</taxon>
        <taxon>Cardiobacteriales</taxon>
        <taxon>Cardiobacteriaceae</taxon>
        <taxon>Suttonella</taxon>
    </lineage>
</organism>
<dbReference type="InterPro" id="IPR022572">
    <property type="entry name" value="DNA_rep/recomb_RecO_N"/>
</dbReference>
<dbReference type="SUPFAM" id="SSF50249">
    <property type="entry name" value="Nucleic acid-binding proteins"/>
    <property type="match status" value="1"/>
</dbReference>
<evidence type="ECO:0000259" key="8">
    <source>
        <dbReference type="Pfam" id="PF11967"/>
    </source>
</evidence>
<dbReference type="Proteomes" id="UP000254575">
    <property type="component" value="Unassembled WGS sequence"/>
</dbReference>
<comment type="similarity">
    <text evidence="2">Belongs to the RecO family.</text>
</comment>
<feature type="domain" description="DNA replication/recombination mediator RecO N-terminal" evidence="8">
    <location>
        <begin position="6"/>
        <end position="80"/>
    </location>
</feature>
<evidence type="ECO:0000256" key="6">
    <source>
        <dbReference type="ARBA" id="ARBA00023204"/>
    </source>
</evidence>
<dbReference type="EMBL" id="UHIA01000004">
    <property type="protein sequence ID" value="SUO96259.1"/>
    <property type="molecule type" value="Genomic_DNA"/>
</dbReference>
<protein>
    <recommendedName>
        <fullName evidence="3">DNA repair protein RecO</fullName>
    </recommendedName>
    <alternativeName>
        <fullName evidence="7">Recombination protein O</fullName>
    </alternativeName>
</protein>
<dbReference type="RefSeq" id="WP_115218185.1">
    <property type="nucleotide sequence ID" value="NZ_UHIA01000004.1"/>
</dbReference>
<sequence>MLHFDREPAFVLKRTPYKENQYLIDLLSLNHGKIRGIARIGKQKTHRETENFAPFRELAISGQQKSELAQLWQSDILQSYNISGKNWLSASYVNELLLLYAAPETDAQLYRLYQTCLQYPNHAHLRQLEWYLIRELGLIPEREQHAAYYQIHAQEGWLLLQAAKQGFAHELVSALEAEHLLLEHPQLTAYLQSLLRHHGNTPRSKQTAHALLQLLRS</sequence>